<dbReference type="Gene3D" id="3.60.10.10">
    <property type="entry name" value="Endonuclease/exonuclease/phosphatase"/>
    <property type="match status" value="1"/>
</dbReference>
<feature type="compositionally biased region" description="Acidic residues" evidence="1">
    <location>
        <begin position="500"/>
        <end position="511"/>
    </location>
</feature>
<dbReference type="Pfam" id="PF21310">
    <property type="entry name" value="OCRL-like_ASH"/>
    <property type="match status" value="1"/>
</dbReference>
<dbReference type="SUPFAM" id="SSF56219">
    <property type="entry name" value="DNase I-like"/>
    <property type="match status" value="1"/>
</dbReference>
<dbReference type="InterPro" id="IPR000300">
    <property type="entry name" value="IPPc"/>
</dbReference>
<dbReference type="InterPro" id="IPR046985">
    <property type="entry name" value="IP5"/>
</dbReference>
<evidence type="ECO:0000313" key="4">
    <source>
        <dbReference type="Proteomes" id="UP000315522"/>
    </source>
</evidence>
<feature type="region of interest" description="Disordered" evidence="1">
    <location>
        <begin position="84"/>
        <end position="108"/>
    </location>
</feature>
<feature type="compositionally biased region" description="Polar residues" evidence="1">
    <location>
        <begin position="1"/>
        <end position="10"/>
    </location>
</feature>
<dbReference type="Gene3D" id="2.60.40.10">
    <property type="entry name" value="Immunoglobulins"/>
    <property type="match status" value="1"/>
</dbReference>
<dbReference type="PANTHER" id="PTHR11200">
    <property type="entry name" value="INOSITOL 5-PHOSPHATASE"/>
    <property type="match status" value="1"/>
</dbReference>
<organism evidence="3 4">
    <name type="scientific">Lachnellula willkommii</name>
    <dbReference type="NCBI Taxonomy" id="215461"/>
    <lineage>
        <taxon>Eukaryota</taxon>
        <taxon>Fungi</taxon>
        <taxon>Dikarya</taxon>
        <taxon>Ascomycota</taxon>
        <taxon>Pezizomycotina</taxon>
        <taxon>Leotiomycetes</taxon>
        <taxon>Helotiales</taxon>
        <taxon>Lachnaceae</taxon>
        <taxon>Lachnellula</taxon>
    </lineage>
</organism>
<feature type="compositionally biased region" description="Low complexity" evidence="1">
    <location>
        <begin position="17"/>
        <end position="26"/>
    </location>
</feature>
<dbReference type="InterPro" id="IPR036691">
    <property type="entry name" value="Endo/exonu/phosph_ase_sf"/>
</dbReference>
<name>A0A559ML77_9HELO</name>
<dbReference type="InterPro" id="IPR048869">
    <property type="entry name" value="OCRL-1_2_ASH"/>
</dbReference>
<dbReference type="EMBL" id="QGML01000089">
    <property type="protein sequence ID" value="TVY93713.1"/>
    <property type="molecule type" value="Genomic_DNA"/>
</dbReference>
<feature type="region of interest" description="Disordered" evidence="1">
    <location>
        <begin position="1"/>
        <end position="36"/>
    </location>
</feature>
<dbReference type="PANTHER" id="PTHR11200:SF300">
    <property type="entry name" value="TYPE II INOSITOL 1,4,5-TRISPHOSPHATE 5-PHOSPHATASE"/>
    <property type="match status" value="1"/>
</dbReference>
<evidence type="ECO:0000259" key="2">
    <source>
        <dbReference type="SMART" id="SM00128"/>
    </source>
</evidence>
<dbReference type="SMART" id="SM00128">
    <property type="entry name" value="IPPc"/>
    <property type="match status" value="1"/>
</dbReference>
<feature type="region of interest" description="Disordered" evidence="1">
    <location>
        <begin position="470"/>
        <end position="511"/>
    </location>
</feature>
<feature type="region of interest" description="Disordered" evidence="1">
    <location>
        <begin position="324"/>
        <end position="372"/>
    </location>
</feature>
<feature type="compositionally biased region" description="Acidic residues" evidence="1">
    <location>
        <begin position="476"/>
        <end position="493"/>
    </location>
</feature>
<feature type="compositionally biased region" description="Basic and acidic residues" evidence="1">
    <location>
        <begin position="92"/>
        <end position="107"/>
    </location>
</feature>
<accession>A0A559ML77</accession>
<sequence length="1050" mass="116446">MASSTRNSIDSHPPSEPQTSSPQSLSKAVHARRSEYTRPQKLKVKIGSWNVAACPGTERDLGAWFVEGKGVDEHLSGITISDSEVESVGAQEARRNKKESTVPRGDKGAVAGGEDVGLYVLGLQEVVDLTSAREYVGRVYTDPGPTAKWRRALSNALPRGYELVAEQQLSGLLLLIFASSALAPTISAVSTVSVGTGIMGYLGNKGAVTTRIVLGETTRMVFVNSHLASGSDPAHLERRVWDVQQILQRTQFDPINWAGVLDDVHEGLGQEDFAFWFGDLNFRLDGLPGDDIRRLLMLHTKGEYDIGQKSRNKIEGELAHADGPIVIRSVESDDESEEEESEHRTSSNFEQTDDSSMSLPDPDDFVQHPSQDPASLQATLDSLLPHDQLKHVMRKKKAFHDGWREGPITFLPTYKYDVGSMGMFDSSEKKRAPSWCDRILFRTRRDKLEFDGKSQEEELARIKDEEMKARGIDHAGDDEDVLFDYNPDEDGSEESPANNDYDENDEAEMEPEEVITKEGYVDRIRLDTYTSHQRVLSSDHKPLDAVFLLEYDAVVPELKSKIQQEVARELDRAENEGRPGITVVVDPPQEPEVISQTDGSAPPSNSAAQGVDFGDVAYQRKKIRSLTIANTSQVPATFAFVDRPSVEGKGDWIAPPWLSVQFVGSETDEDERVAQALKREVTLEPGDAVNATLEVFVDDITQVRGLNEGTAQLEDILVLRVTEGRDHFIPIRASWKQSCFGRSIDELIRIPEGGVRALLPRPRGKPGGPINRGQEVCWSAPRELFKLTEAVEALTERVIADSNMLSNSTIPKESPGWPFDADSWILQDKKSREERKEYVLEALDADKNLNESFPPEIPAIERLEIMSEVLIAFVSSLTDGIVPSPLWAKLESEILSRGAKQLVDAEEIKTWVLDTLSTSPNHNISFVFLTSMLCRVAGELAPLSKSGLDNAGQGSGMRRSIDTVRRSLSWKAGKGPVVVEDPAIGRRKAVEKAWVDVWKDVVFRAEVGSLKDKEKRLLEERRGYVLEPFFEGRQGELDGGSGVCVYYWAG</sequence>
<comment type="caution">
    <text evidence="3">The sequence shown here is derived from an EMBL/GenBank/DDBJ whole genome shotgun (WGS) entry which is preliminary data.</text>
</comment>
<dbReference type="AlphaFoldDB" id="A0A559ML77"/>
<protein>
    <submittedName>
        <fullName evidence="3">Type I inositol polyphosphate 5-phosphatase</fullName>
    </submittedName>
</protein>
<gene>
    <name evidence="3" type="primary">IP5P8</name>
    <name evidence="3" type="ORF">LAWI1_G001250</name>
</gene>
<feature type="domain" description="Inositol polyphosphate-related phosphatase" evidence="2">
    <location>
        <begin position="40"/>
        <end position="477"/>
    </location>
</feature>
<evidence type="ECO:0000313" key="3">
    <source>
        <dbReference type="EMBL" id="TVY93713.1"/>
    </source>
</evidence>
<evidence type="ECO:0000256" key="1">
    <source>
        <dbReference type="SAM" id="MobiDB-lite"/>
    </source>
</evidence>
<dbReference type="GO" id="GO:0004439">
    <property type="term" value="F:phosphatidylinositol-4,5-bisphosphate 5-phosphatase activity"/>
    <property type="evidence" value="ECO:0007669"/>
    <property type="project" value="TreeGrafter"/>
</dbReference>
<dbReference type="Pfam" id="PF22669">
    <property type="entry name" value="Exo_endo_phos2"/>
    <property type="match status" value="2"/>
</dbReference>
<proteinExistence type="predicted"/>
<dbReference type="Proteomes" id="UP000315522">
    <property type="component" value="Unassembled WGS sequence"/>
</dbReference>
<dbReference type="GO" id="GO:0046856">
    <property type="term" value="P:phosphatidylinositol dephosphorylation"/>
    <property type="evidence" value="ECO:0007669"/>
    <property type="project" value="InterPro"/>
</dbReference>
<dbReference type="InterPro" id="IPR013783">
    <property type="entry name" value="Ig-like_fold"/>
</dbReference>
<reference evidence="3 4" key="1">
    <citation type="submission" date="2018-05" db="EMBL/GenBank/DDBJ databases">
        <title>Genome sequencing and assembly of the regulated plant pathogen Lachnellula willkommii and related sister species for the development of diagnostic species identification markers.</title>
        <authorList>
            <person name="Giroux E."/>
            <person name="Bilodeau G."/>
        </authorList>
    </citation>
    <scope>NUCLEOTIDE SEQUENCE [LARGE SCALE GENOMIC DNA]</scope>
    <source>
        <strain evidence="3 4">CBS 172.35</strain>
    </source>
</reference>
<keyword evidence="4" id="KW-1185">Reference proteome</keyword>